<comment type="caution">
    <text evidence="4">The sequence shown here is derived from an EMBL/GenBank/DDBJ whole genome shotgun (WGS) entry which is preliminary data.</text>
</comment>
<dbReference type="GO" id="GO:0006144">
    <property type="term" value="P:purine nucleobase metabolic process"/>
    <property type="evidence" value="ECO:0007669"/>
    <property type="project" value="UniProtKB-KW"/>
</dbReference>
<dbReference type="EMBL" id="PNEN01000503">
    <property type="protein sequence ID" value="PPJ57087.1"/>
    <property type="molecule type" value="Genomic_DNA"/>
</dbReference>
<protein>
    <recommendedName>
        <fullName evidence="3">Oxo-4-hydroxy-4-carboxy-5-ureidoimidazoline decarboxylase domain-containing protein</fullName>
    </recommendedName>
</protein>
<evidence type="ECO:0000256" key="1">
    <source>
        <dbReference type="ARBA" id="ARBA00022631"/>
    </source>
</evidence>
<dbReference type="PANTHER" id="PTHR37987:SF1">
    <property type="entry name" value="OXO-4-HYDROXY-4-CARBOXY-5-UREIDOIMIDAZOLINE DECARBOXYLASE DOMAIN-CONTAINING PROTEIN"/>
    <property type="match status" value="1"/>
</dbReference>
<organism evidence="4 5">
    <name type="scientific">Cercospora berteroae</name>
    <dbReference type="NCBI Taxonomy" id="357750"/>
    <lineage>
        <taxon>Eukaryota</taxon>
        <taxon>Fungi</taxon>
        <taxon>Dikarya</taxon>
        <taxon>Ascomycota</taxon>
        <taxon>Pezizomycotina</taxon>
        <taxon>Dothideomycetes</taxon>
        <taxon>Dothideomycetidae</taxon>
        <taxon>Mycosphaerellales</taxon>
        <taxon>Mycosphaerellaceae</taxon>
        <taxon>Cercospora</taxon>
    </lineage>
</organism>
<feature type="compositionally biased region" description="Acidic residues" evidence="2">
    <location>
        <begin position="258"/>
        <end position="275"/>
    </location>
</feature>
<name>A0A2S6CBI6_9PEZI</name>
<evidence type="ECO:0000313" key="4">
    <source>
        <dbReference type="EMBL" id="PPJ57087.1"/>
    </source>
</evidence>
<gene>
    <name evidence="4" type="ORF">CBER1_00469</name>
</gene>
<proteinExistence type="predicted"/>
<feature type="compositionally biased region" description="Basic and acidic residues" evidence="2">
    <location>
        <begin position="216"/>
        <end position="231"/>
    </location>
</feature>
<evidence type="ECO:0000313" key="5">
    <source>
        <dbReference type="Proteomes" id="UP000237631"/>
    </source>
</evidence>
<feature type="region of interest" description="Disordered" evidence="2">
    <location>
        <begin position="185"/>
        <end position="310"/>
    </location>
</feature>
<keyword evidence="5" id="KW-1185">Reference proteome</keyword>
<dbReference type="Proteomes" id="UP000237631">
    <property type="component" value="Unassembled WGS sequence"/>
</dbReference>
<dbReference type="SUPFAM" id="SSF158694">
    <property type="entry name" value="UraD-Like"/>
    <property type="match status" value="1"/>
</dbReference>
<dbReference type="Pfam" id="PF09349">
    <property type="entry name" value="OHCU_decarbox"/>
    <property type="match status" value="1"/>
</dbReference>
<dbReference type="STRING" id="357750.A0A2S6CBI6"/>
<accession>A0A2S6CBI6</accession>
<evidence type="ECO:0000259" key="3">
    <source>
        <dbReference type="Pfam" id="PF09349"/>
    </source>
</evidence>
<feature type="domain" description="Oxo-4-hydroxy-4-carboxy-5-ureidoimidazoline decarboxylase" evidence="3">
    <location>
        <begin position="26"/>
        <end position="186"/>
    </location>
</feature>
<reference evidence="5" key="1">
    <citation type="journal article" date="2017" name="bioRxiv">
        <title>Conservation of a gene cluster reveals novel cercosporin biosynthetic mechanisms and extends production to the genus Colletotrichum.</title>
        <authorList>
            <person name="de Jonge R."/>
            <person name="Ebert M.K."/>
            <person name="Huitt-Roehl C.R."/>
            <person name="Pal P."/>
            <person name="Suttle J.C."/>
            <person name="Spanner R.E."/>
            <person name="Neubauer J.D."/>
            <person name="Jurick W.M.II."/>
            <person name="Stott K.A."/>
            <person name="Secor G.A."/>
            <person name="Thomma B.P.H.J."/>
            <person name="Van de Peer Y."/>
            <person name="Townsend C.A."/>
            <person name="Bolton M.D."/>
        </authorList>
    </citation>
    <scope>NUCLEOTIDE SEQUENCE [LARGE SCALE GENOMIC DNA]</scope>
    <source>
        <strain evidence="5">CBS538.71</strain>
    </source>
</reference>
<dbReference type="OrthoDB" id="5398391at2759"/>
<dbReference type="PANTHER" id="PTHR37987">
    <property type="entry name" value="CHROMOSOME 9, WHOLE GENOME SHOTGUN SEQUENCE"/>
    <property type="match status" value="1"/>
</dbReference>
<dbReference type="Gene3D" id="1.10.3330.10">
    <property type="entry name" value="Oxo-4-hydroxy-4-carboxy-5-ureidoimidazoline decarboxylase"/>
    <property type="match status" value="1"/>
</dbReference>
<dbReference type="InterPro" id="IPR036778">
    <property type="entry name" value="OHCU_decarboxylase_sf"/>
</dbReference>
<dbReference type="AlphaFoldDB" id="A0A2S6CBI6"/>
<dbReference type="InterPro" id="IPR018020">
    <property type="entry name" value="OHCU_decarboxylase"/>
</dbReference>
<sequence>METLCNKRNTSDMGLSKLPPVADIPTLSTADRAAILDLLFEPSTQLHTLSIPLLHEKPFESYADLISSIGVQLTDLAESASTSDTAWLESILGSHPRLGAKKVESAQSQAEQAQLQGNTDETEQLRLLNEEYEKTYPGLRYVVFVNGRSRSVIMHDMRERIANSKLPAERLANIRAMCEIAADRANKNSNSGGDGKKQGKKPAKPASGSGVSGGQKKQEPKNLTRLLEETGVKSNSKKGKEGFKAGAKYGASEFVDVSLDDPVQEPEDPDYEMIDSNDTSYDGEQHRSYNGQPDHARKYPKGFGKEGERK</sequence>
<keyword evidence="1" id="KW-0659">Purine metabolism</keyword>
<evidence type="ECO:0000256" key="2">
    <source>
        <dbReference type="SAM" id="MobiDB-lite"/>
    </source>
</evidence>